<evidence type="ECO:0000256" key="2">
    <source>
        <dbReference type="ARBA" id="ARBA00022737"/>
    </source>
</evidence>
<dbReference type="Proteomes" id="UP000036987">
    <property type="component" value="Unassembled WGS sequence"/>
</dbReference>
<dbReference type="InterPro" id="IPR011011">
    <property type="entry name" value="Znf_FYVE_PHD"/>
</dbReference>
<dbReference type="SUPFAM" id="SSF50729">
    <property type="entry name" value="PH domain-like"/>
    <property type="match status" value="1"/>
</dbReference>
<protein>
    <submittedName>
        <fullName evidence="8">Regulator of chromosome condensation (RCC1) family with FYVEzinc finger domain</fullName>
    </submittedName>
</protein>
<dbReference type="Gene3D" id="2.30.29.30">
    <property type="entry name" value="Pleckstrin-homology domain (PH domain)/Phosphotyrosine-binding domain (PTB)"/>
    <property type="match status" value="1"/>
</dbReference>
<dbReference type="FunFam" id="2.130.10.30:FF:000028">
    <property type="entry name" value="PH, RCC1 and FYVE domains-containing protein 1"/>
    <property type="match status" value="1"/>
</dbReference>
<evidence type="ECO:0000313" key="8">
    <source>
        <dbReference type="EMBL" id="KMZ64078.1"/>
    </source>
</evidence>
<keyword evidence="3 5" id="KW-0863">Zinc-finger</keyword>
<dbReference type="AlphaFoldDB" id="A0A0K9P4Z4"/>
<dbReference type="InterPro" id="IPR017455">
    <property type="entry name" value="Znf_FYVE-rel"/>
</dbReference>
<reference evidence="9" key="1">
    <citation type="journal article" date="2016" name="Nature">
        <title>The genome of the seagrass Zostera marina reveals angiosperm adaptation to the sea.</title>
        <authorList>
            <person name="Olsen J.L."/>
            <person name="Rouze P."/>
            <person name="Verhelst B."/>
            <person name="Lin Y.-C."/>
            <person name="Bayer T."/>
            <person name="Collen J."/>
            <person name="Dattolo E."/>
            <person name="De Paoli E."/>
            <person name="Dittami S."/>
            <person name="Maumus F."/>
            <person name="Michel G."/>
            <person name="Kersting A."/>
            <person name="Lauritano C."/>
            <person name="Lohaus R."/>
            <person name="Toepel M."/>
            <person name="Tonon T."/>
            <person name="Vanneste K."/>
            <person name="Amirebrahimi M."/>
            <person name="Brakel J."/>
            <person name="Bostroem C."/>
            <person name="Chovatia M."/>
            <person name="Grimwood J."/>
            <person name="Jenkins J.W."/>
            <person name="Jueterbock A."/>
            <person name="Mraz A."/>
            <person name="Stam W.T."/>
            <person name="Tice H."/>
            <person name="Bornberg-Bauer E."/>
            <person name="Green P.J."/>
            <person name="Pearson G.A."/>
            <person name="Procaccini G."/>
            <person name="Duarte C.M."/>
            <person name="Schmutz J."/>
            <person name="Reusch T.B.H."/>
            <person name="Van de Peer Y."/>
        </authorList>
    </citation>
    <scope>NUCLEOTIDE SEQUENCE [LARGE SCALE GENOMIC DNA]</scope>
    <source>
        <strain evidence="9">cv. Finnish</strain>
    </source>
</reference>
<feature type="repeat" description="RCC1" evidence="6">
    <location>
        <begin position="333"/>
        <end position="387"/>
    </location>
</feature>
<dbReference type="InterPro" id="IPR000306">
    <property type="entry name" value="Znf_FYVE"/>
</dbReference>
<evidence type="ECO:0000256" key="1">
    <source>
        <dbReference type="ARBA" id="ARBA00022723"/>
    </source>
</evidence>
<dbReference type="Gene3D" id="2.130.10.30">
    <property type="entry name" value="Regulator of chromosome condensation 1/beta-lactamase-inhibitor protein II"/>
    <property type="match status" value="2"/>
</dbReference>
<evidence type="ECO:0000313" key="9">
    <source>
        <dbReference type="Proteomes" id="UP000036987"/>
    </source>
</evidence>
<evidence type="ECO:0000256" key="3">
    <source>
        <dbReference type="ARBA" id="ARBA00022771"/>
    </source>
</evidence>
<feature type="repeat" description="RCC1" evidence="6">
    <location>
        <begin position="453"/>
        <end position="504"/>
    </location>
</feature>
<dbReference type="PROSITE" id="PS50012">
    <property type="entry name" value="RCC1_3"/>
    <property type="match status" value="6"/>
</dbReference>
<comment type="caution">
    <text evidence="8">The sequence shown here is derived from an EMBL/GenBank/DDBJ whole genome shotgun (WGS) entry which is preliminary data.</text>
</comment>
<dbReference type="OrthoDB" id="5981550at2759"/>
<dbReference type="Gene3D" id="3.30.40.10">
    <property type="entry name" value="Zinc/RING finger domain, C3HC4 (zinc finger)"/>
    <property type="match status" value="1"/>
</dbReference>
<dbReference type="InterPro" id="IPR000408">
    <property type="entry name" value="Reg_chr_condens"/>
</dbReference>
<dbReference type="PROSITE" id="PS50178">
    <property type="entry name" value="ZF_FYVE"/>
    <property type="match status" value="1"/>
</dbReference>
<keyword evidence="9" id="KW-1185">Reference proteome</keyword>
<dbReference type="PANTHER" id="PTHR22870">
    <property type="entry name" value="REGULATOR OF CHROMOSOME CONDENSATION"/>
    <property type="match status" value="1"/>
</dbReference>
<dbReference type="PROSITE" id="PS00626">
    <property type="entry name" value="RCC1_2"/>
    <property type="match status" value="2"/>
</dbReference>
<dbReference type="CDD" id="cd13365">
    <property type="entry name" value="PH_PLC_plant-like"/>
    <property type="match status" value="1"/>
</dbReference>
<dbReference type="InterPro" id="IPR013083">
    <property type="entry name" value="Znf_RING/FYVE/PHD"/>
</dbReference>
<keyword evidence="2" id="KW-0677">Repeat</keyword>
<dbReference type="Pfam" id="PF01363">
    <property type="entry name" value="FYVE"/>
    <property type="match status" value="1"/>
</dbReference>
<dbReference type="InterPro" id="IPR058923">
    <property type="entry name" value="RCC1-like_dom"/>
</dbReference>
<keyword evidence="1" id="KW-0479">Metal-binding</keyword>
<dbReference type="SUPFAM" id="SSF50985">
    <property type="entry name" value="RCC1/BLIP-II"/>
    <property type="match status" value="1"/>
</dbReference>
<dbReference type="STRING" id="29655.A0A0K9P4Z4"/>
<dbReference type="InterPro" id="IPR001849">
    <property type="entry name" value="PH_domain"/>
</dbReference>
<dbReference type="SMART" id="SM00064">
    <property type="entry name" value="FYVE"/>
    <property type="match status" value="1"/>
</dbReference>
<feature type="domain" description="FYVE-type" evidence="7">
    <location>
        <begin position="613"/>
        <end position="675"/>
    </location>
</feature>
<evidence type="ECO:0000259" key="7">
    <source>
        <dbReference type="PROSITE" id="PS50178"/>
    </source>
</evidence>
<dbReference type="GO" id="GO:0008270">
    <property type="term" value="F:zinc ion binding"/>
    <property type="evidence" value="ECO:0007669"/>
    <property type="project" value="UniProtKB-KW"/>
</dbReference>
<dbReference type="PRINTS" id="PR00633">
    <property type="entry name" value="RCCNDNSATION"/>
</dbReference>
<dbReference type="InterPro" id="IPR011993">
    <property type="entry name" value="PH-like_dom_sf"/>
</dbReference>
<evidence type="ECO:0000256" key="6">
    <source>
        <dbReference type="PROSITE-ProRule" id="PRU00235"/>
    </source>
</evidence>
<organism evidence="8 9">
    <name type="scientific">Zostera marina</name>
    <name type="common">Eelgrass</name>
    <dbReference type="NCBI Taxonomy" id="29655"/>
    <lineage>
        <taxon>Eukaryota</taxon>
        <taxon>Viridiplantae</taxon>
        <taxon>Streptophyta</taxon>
        <taxon>Embryophyta</taxon>
        <taxon>Tracheophyta</taxon>
        <taxon>Spermatophyta</taxon>
        <taxon>Magnoliopsida</taxon>
        <taxon>Liliopsida</taxon>
        <taxon>Zosteraceae</taxon>
        <taxon>Zostera</taxon>
    </lineage>
</organism>
<dbReference type="InterPro" id="IPR051210">
    <property type="entry name" value="Ub_ligase/GEF_domain"/>
</dbReference>
<feature type="repeat" description="RCC1" evidence="6">
    <location>
        <begin position="557"/>
        <end position="608"/>
    </location>
</feature>
<evidence type="ECO:0000256" key="5">
    <source>
        <dbReference type="PROSITE-ProRule" id="PRU00091"/>
    </source>
</evidence>
<dbReference type="Pfam" id="PF25390">
    <property type="entry name" value="WD40_RLD"/>
    <property type="match status" value="1"/>
</dbReference>
<dbReference type="Pfam" id="PF16457">
    <property type="entry name" value="PH_12"/>
    <property type="match status" value="1"/>
</dbReference>
<sequence length="821" mass="89993">MLQFSKEEEAQGNDKALLALKKGTPLIKYCRKGKPKQCPFRLSTDETSLIWYSHKAERNIKLESVSQIIPGQRTAVFRRFFCPEKDYLSFSLIYKNGDRSLDLICKNKDEFEIWFGTLSALVFKGQKKTQNPKIEGSLDSLSFDSLSSQGLPFSVTSGIPSSSSSQTSDATFNIARKSDVGPDRASIMQSIRQSNTDTCRNSVSSTPSYFTQGSGPDDCESLGDVYIWGELWCDSTTDIRSNTIISRTDVLLPKPLECNVVLDVHQISCGVKHASLVTRQGEVFTWGEESGGRLGLGTDINASSPKLVDLLSVNYVESVACGEYHTCAVSVHGDLFTWGDGTNNIGLLGHGSDVSHWMPKRVCGPLEGIQVHLIACGTWHSALVTTNGKLFTFGDGSFGVLGHGDRESSLYPREVEYLSKSKTLKVACGAWHTAAIIEVSGQFATTANSSTSKKLFTWGDGDKYRLGHGDNNPRLVPTCVSLLIEYNFHQLACGHTMTIGLTTSGRVFTMGSTAYGQLGNHHSDGKLPCVVHERLANELVEDIACGSYHVVVLTSRSELYTWGNGGNGRLGQGDLEDRKTPTLIEALKDRHVKSISCGSNFTACVCIHKWMLGADQSVCSGCRQAFGFTKKRHNCYNCGLVSCHACSSKKVLRAALAPTPGKPHRVCDSCYSKIKAAESVTASTVIKKQVVPSPWKLFNVKKSKLLFSSSTQPVKSIMVKPARHWKMKSETLLHLKEISFPNVKPQLIDNDNALNLEPIVTTQTPVTSSTNSRSVSPYKLSPSPCIAPISSRAMIENLKKKNELLNQQVLNLQEQVRSSWV</sequence>
<dbReference type="PANTHER" id="PTHR22870:SF352">
    <property type="entry name" value="REGULATOR OF CHROMOSOME CONDENSATION (RCC1) FAMILY PROTEIN"/>
    <property type="match status" value="1"/>
</dbReference>
<feature type="repeat" description="RCC1" evidence="6">
    <location>
        <begin position="505"/>
        <end position="556"/>
    </location>
</feature>
<dbReference type="EMBL" id="LFYR01001186">
    <property type="protein sequence ID" value="KMZ64078.1"/>
    <property type="molecule type" value="Genomic_DNA"/>
</dbReference>
<feature type="repeat" description="RCC1" evidence="6">
    <location>
        <begin position="388"/>
        <end position="439"/>
    </location>
</feature>
<feature type="repeat" description="RCC1" evidence="6">
    <location>
        <begin position="281"/>
        <end position="332"/>
    </location>
</feature>
<dbReference type="InterPro" id="IPR009091">
    <property type="entry name" value="RCC1/BLIP-II"/>
</dbReference>
<dbReference type="SUPFAM" id="SSF57903">
    <property type="entry name" value="FYVE/PHD zinc finger"/>
    <property type="match status" value="1"/>
</dbReference>
<proteinExistence type="predicted"/>
<name>A0A0K9P4Z4_ZOSMR</name>
<evidence type="ECO:0000256" key="4">
    <source>
        <dbReference type="ARBA" id="ARBA00022833"/>
    </source>
</evidence>
<accession>A0A0K9P4Z4</accession>
<gene>
    <name evidence="8" type="ORF">ZOSMA_385G00050</name>
</gene>
<keyword evidence="4" id="KW-0862">Zinc</keyword>